<accession>A0A919CR80</accession>
<evidence type="ECO:0008006" key="3">
    <source>
        <dbReference type="Google" id="ProtNLM"/>
    </source>
</evidence>
<keyword evidence="2" id="KW-1185">Reference proteome</keyword>
<gene>
    <name evidence="1" type="ORF">GCM10017083_39940</name>
</gene>
<dbReference type="Proteomes" id="UP000630353">
    <property type="component" value="Unassembled WGS sequence"/>
</dbReference>
<comment type="caution">
    <text evidence="1">The sequence shown here is derived from an EMBL/GenBank/DDBJ whole genome shotgun (WGS) entry which is preliminary data.</text>
</comment>
<dbReference type="SUPFAM" id="SSF53335">
    <property type="entry name" value="S-adenosyl-L-methionine-dependent methyltransferases"/>
    <property type="match status" value="1"/>
</dbReference>
<dbReference type="Pfam" id="PF13489">
    <property type="entry name" value="Methyltransf_23"/>
    <property type="match status" value="1"/>
</dbReference>
<organism evidence="1 2">
    <name type="scientific">Thalassobaculum fulvum</name>
    <dbReference type="NCBI Taxonomy" id="1633335"/>
    <lineage>
        <taxon>Bacteria</taxon>
        <taxon>Pseudomonadati</taxon>
        <taxon>Pseudomonadota</taxon>
        <taxon>Alphaproteobacteria</taxon>
        <taxon>Rhodospirillales</taxon>
        <taxon>Thalassobaculaceae</taxon>
        <taxon>Thalassobaculum</taxon>
    </lineage>
</organism>
<reference evidence="1" key="2">
    <citation type="submission" date="2020-09" db="EMBL/GenBank/DDBJ databases">
        <authorList>
            <person name="Sun Q."/>
            <person name="Kim S."/>
        </authorList>
    </citation>
    <scope>NUCLEOTIDE SEQUENCE</scope>
    <source>
        <strain evidence="1">KCTC 42651</strain>
    </source>
</reference>
<dbReference type="InterPro" id="IPR029063">
    <property type="entry name" value="SAM-dependent_MTases_sf"/>
</dbReference>
<proteinExistence type="predicted"/>
<dbReference type="EMBL" id="BMZS01000010">
    <property type="protein sequence ID" value="GHD57895.1"/>
    <property type="molecule type" value="Genomic_DNA"/>
</dbReference>
<protein>
    <recommendedName>
        <fullName evidence="3">Methyltransferase domain-containing protein</fullName>
    </recommendedName>
</protein>
<evidence type="ECO:0000313" key="1">
    <source>
        <dbReference type="EMBL" id="GHD57895.1"/>
    </source>
</evidence>
<name>A0A919CR80_9PROT</name>
<dbReference type="AlphaFoldDB" id="A0A919CR80"/>
<dbReference type="RefSeq" id="WP_189992932.1">
    <property type="nucleotide sequence ID" value="NZ_BMZS01000010.1"/>
</dbReference>
<evidence type="ECO:0000313" key="2">
    <source>
        <dbReference type="Proteomes" id="UP000630353"/>
    </source>
</evidence>
<dbReference type="Gene3D" id="3.40.50.150">
    <property type="entry name" value="Vaccinia Virus protein VP39"/>
    <property type="match status" value="1"/>
</dbReference>
<sequence>MDYSGLTEMLDESNPHLGGNMKEGSPFTFAPTAWDYLIRRFALRSVMDLGSGLGYAAHYFHKQGLQVVAVDGLSSNVERAIYPTVLADLTRTAVHCRVDLVHCQEVVEHVDEKYLENVLASLACGKLILMTAATPGQGGYHHVNEQPLQYWVDHLKRHRCEVLPEDTRRVRRFAQADGALHLARTGLLFANRSL</sequence>
<reference evidence="1" key="1">
    <citation type="journal article" date="2014" name="Int. J. Syst. Evol. Microbiol.">
        <title>Complete genome sequence of Corynebacterium casei LMG S-19264T (=DSM 44701T), isolated from a smear-ripened cheese.</title>
        <authorList>
            <consortium name="US DOE Joint Genome Institute (JGI-PGF)"/>
            <person name="Walter F."/>
            <person name="Albersmeier A."/>
            <person name="Kalinowski J."/>
            <person name="Ruckert C."/>
        </authorList>
    </citation>
    <scope>NUCLEOTIDE SEQUENCE</scope>
    <source>
        <strain evidence="1">KCTC 42651</strain>
    </source>
</reference>